<dbReference type="InterPro" id="IPR003439">
    <property type="entry name" value="ABC_transporter-like_ATP-bd"/>
</dbReference>
<evidence type="ECO:0000256" key="3">
    <source>
        <dbReference type="ARBA" id="ARBA00022840"/>
    </source>
</evidence>
<evidence type="ECO:0000259" key="4">
    <source>
        <dbReference type="PROSITE" id="PS50893"/>
    </source>
</evidence>
<gene>
    <name evidence="5" type="ORF">SAMN04487906_1461</name>
</gene>
<evidence type="ECO:0000256" key="2">
    <source>
        <dbReference type="ARBA" id="ARBA00022741"/>
    </source>
</evidence>
<dbReference type="InterPro" id="IPR003593">
    <property type="entry name" value="AAA+_ATPase"/>
</dbReference>
<evidence type="ECO:0000256" key="1">
    <source>
        <dbReference type="ARBA" id="ARBA00022448"/>
    </source>
</evidence>
<organism evidence="5 6">
    <name type="scientific">Zhouia amylolytica</name>
    <dbReference type="NCBI Taxonomy" id="376730"/>
    <lineage>
        <taxon>Bacteria</taxon>
        <taxon>Pseudomonadati</taxon>
        <taxon>Bacteroidota</taxon>
        <taxon>Flavobacteriia</taxon>
        <taxon>Flavobacteriales</taxon>
        <taxon>Flavobacteriaceae</taxon>
        <taxon>Zhouia</taxon>
    </lineage>
</organism>
<dbReference type="SMART" id="SM00382">
    <property type="entry name" value="AAA"/>
    <property type="match status" value="1"/>
</dbReference>
<accession>A0A1I6S7T5</accession>
<dbReference type="Gene3D" id="3.40.50.300">
    <property type="entry name" value="P-loop containing nucleotide triphosphate hydrolases"/>
    <property type="match status" value="1"/>
</dbReference>
<dbReference type="Proteomes" id="UP000183209">
    <property type="component" value="Unassembled WGS sequence"/>
</dbReference>
<keyword evidence="3" id="KW-0067">ATP-binding</keyword>
<dbReference type="GO" id="GO:0016887">
    <property type="term" value="F:ATP hydrolysis activity"/>
    <property type="evidence" value="ECO:0007669"/>
    <property type="project" value="InterPro"/>
</dbReference>
<reference evidence="5 6" key="1">
    <citation type="submission" date="2016-10" db="EMBL/GenBank/DDBJ databases">
        <authorList>
            <person name="de Groot N.N."/>
        </authorList>
    </citation>
    <scope>NUCLEOTIDE SEQUENCE [LARGE SCALE GENOMIC DNA]</scope>
    <source>
        <strain evidence="5 6">CGMCC 1.6114</strain>
    </source>
</reference>
<dbReference type="GO" id="GO:0005524">
    <property type="term" value="F:ATP binding"/>
    <property type="evidence" value="ECO:0007669"/>
    <property type="project" value="UniProtKB-KW"/>
</dbReference>
<evidence type="ECO:0000313" key="6">
    <source>
        <dbReference type="Proteomes" id="UP000183209"/>
    </source>
</evidence>
<protein>
    <submittedName>
        <fullName evidence="5">ABC-type Fe3+/spermidine/putrescine transport systems, ATPase components</fullName>
    </submittedName>
</protein>
<name>A0A1I6S7T5_9FLAO</name>
<evidence type="ECO:0000313" key="5">
    <source>
        <dbReference type="EMBL" id="SFS72940.1"/>
    </source>
</evidence>
<dbReference type="InterPro" id="IPR027417">
    <property type="entry name" value="P-loop_NTPase"/>
</dbReference>
<dbReference type="PROSITE" id="PS00211">
    <property type="entry name" value="ABC_TRANSPORTER_1"/>
    <property type="match status" value="1"/>
</dbReference>
<dbReference type="Pfam" id="PF00005">
    <property type="entry name" value="ABC_tran"/>
    <property type="match status" value="1"/>
</dbReference>
<proteinExistence type="predicted"/>
<dbReference type="InterPro" id="IPR050093">
    <property type="entry name" value="ABC_SmlMolc_Importer"/>
</dbReference>
<sequence length="321" mass="36368">MLAVKNISFAYENKKVLKRIKLFADQGENIAIVGESGCGKSTLLKIIYGLLAPENGEIYWNDQRLLGPDYNLVPGESFMKYVAQDFDLMPSITVEENIGKFLSNFYPGKKKKRTRELLQLVEMTAFAKTKARLLSGGQMQRVALAQAIAKEPEIILLDEPFSNIDNFRKNNLRRNLFNYFKQNNITCIVATHDNADSLSFADKTVILKEGKIVDQGSPETLYENPKNYYVASLFGEVNELPLSLFDSNSNGETILVYPHEIGIDKKSRLKATIESSFFKGSSYMMKATLDEVTLYFEHQHKIENGEKVCLSISEDLIEKRS</sequence>
<dbReference type="OrthoDB" id="9802264at2"/>
<dbReference type="InterPro" id="IPR017871">
    <property type="entry name" value="ABC_transporter-like_CS"/>
</dbReference>
<dbReference type="PANTHER" id="PTHR42781:SF4">
    <property type="entry name" value="SPERMIDINE_PUTRESCINE IMPORT ATP-BINDING PROTEIN POTA"/>
    <property type="match status" value="1"/>
</dbReference>
<dbReference type="EMBL" id="FPAG01000004">
    <property type="protein sequence ID" value="SFS72940.1"/>
    <property type="molecule type" value="Genomic_DNA"/>
</dbReference>
<dbReference type="PROSITE" id="PS50893">
    <property type="entry name" value="ABC_TRANSPORTER_2"/>
    <property type="match status" value="1"/>
</dbReference>
<feature type="domain" description="ABC transporter" evidence="4">
    <location>
        <begin position="2"/>
        <end position="234"/>
    </location>
</feature>
<dbReference type="PANTHER" id="PTHR42781">
    <property type="entry name" value="SPERMIDINE/PUTRESCINE IMPORT ATP-BINDING PROTEIN POTA"/>
    <property type="match status" value="1"/>
</dbReference>
<dbReference type="AlphaFoldDB" id="A0A1I6S7T5"/>
<keyword evidence="2" id="KW-0547">Nucleotide-binding</keyword>
<dbReference type="SUPFAM" id="SSF52540">
    <property type="entry name" value="P-loop containing nucleoside triphosphate hydrolases"/>
    <property type="match status" value="1"/>
</dbReference>
<dbReference type="RefSeq" id="WP_074977939.1">
    <property type="nucleotide sequence ID" value="NZ_FPAG01000004.1"/>
</dbReference>
<keyword evidence="1" id="KW-0813">Transport</keyword>